<dbReference type="Gene3D" id="3.30.450.20">
    <property type="entry name" value="PAS domain"/>
    <property type="match status" value="1"/>
</dbReference>
<dbReference type="EMBL" id="CP146612">
    <property type="protein sequence ID" value="WWX25026.1"/>
    <property type="molecule type" value="Genomic_DNA"/>
</dbReference>
<dbReference type="SMART" id="SM00387">
    <property type="entry name" value="HATPase_c"/>
    <property type="match status" value="1"/>
</dbReference>
<dbReference type="PROSITE" id="PS50113">
    <property type="entry name" value="PAC"/>
    <property type="match status" value="1"/>
</dbReference>
<dbReference type="Pfam" id="PF08448">
    <property type="entry name" value="PAS_4"/>
    <property type="match status" value="1"/>
</dbReference>
<dbReference type="InterPro" id="IPR004358">
    <property type="entry name" value="Sig_transdc_His_kin-like_C"/>
</dbReference>
<dbReference type="InterPro" id="IPR035965">
    <property type="entry name" value="PAS-like_dom_sf"/>
</dbReference>
<evidence type="ECO:0000259" key="9">
    <source>
        <dbReference type="PROSITE" id="PS50109"/>
    </source>
</evidence>
<accession>A0ABZ2J2J5</accession>
<keyword evidence="6" id="KW-0418">Kinase</keyword>
<dbReference type="SMART" id="SM00388">
    <property type="entry name" value="HisKA"/>
    <property type="match status" value="1"/>
</dbReference>
<dbReference type="InterPro" id="IPR036097">
    <property type="entry name" value="HisK_dim/P_sf"/>
</dbReference>
<sequence length="366" mass="40212">MCKFRRSDDALRYAAEEWRSTFDSITDPISIHDTDYRITRLNKAFAAAYAGGDIAACLGQRCYEVIHGTAAPPEDCPHRKVMEERQPVNTEHYDVAGDRFLDVSVSPIIGEDDRVSGVVHIIRDITERKRMEENLIVTDRMVSLGEMASGLAHEVNNPLTGVIGFAQLVLSDPRLPAGLKSDLEMVSSEARRAAEVVQKMLNFARGGSASVGSVDVNQTLLNVVRLREYELRANNITVDKRLTLSLPQVNADAMELQQVFVNLIINAEYFMDKYHRGGQLELTTEEGEGVVRIIIADDGPGIAPDKLAQIFSPFFTTKDFGQGTGLGLSICRGIVTRHGGTIRAESEAGSGARFIIEFPVAEVTEA</sequence>
<dbReference type="PROSITE" id="PS50109">
    <property type="entry name" value="HIS_KIN"/>
    <property type="match status" value="1"/>
</dbReference>
<dbReference type="PANTHER" id="PTHR43065:SF10">
    <property type="entry name" value="PEROXIDE STRESS-ACTIVATED HISTIDINE KINASE MAK3"/>
    <property type="match status" value="1"/>
</dbReference>
<comment type="catalytic activity">
    <reaction evidence="1">
        <text>ATP + protein L-histidine = ADP + protein N-phospho-L-histidine.</text>
        <dbReference type="EC" id="2.7.13.3"/>
    </reaction>
</comment>
<evidence type="ECO:0000256" key="2">
    <source>
        <dbReference type="ARBA" id="ARBA00012438"/>
    </source>
</evidence>
<dbReference type="InterPro" id="IPR036890">
    <property type="entry name" value="HATPase_C_sf"/>
</dbReference>
<dbReference type="InterPro" id="IPR003594">
    <property type="entry name" value="HATPase_dom"/>
</dbReference>
<feature type="domain" description="PAC" evidence="10">
    <location>
        <begin position="84"/>
        <end position="137"/>
    </location>
</feature>
<organism evidence="11 12">
    <name type="scientific">Candidatus Dehalogenimonas loeffleri</name>
    <dbReference type="NCBI Taxonomy" id="3127115"/>
    <lineage>
        <taxon>Bacteria</taxon>
        <taxon>Bacillati</taxon>
        <taxon>Chloroflexota</taxon>
        <taxon>Dehalococcoidia</taxon>
        <taxon>Dehalococcoidales</taxon>
        <taxon>Dehalococcoidaceae</taxon>
        <taxon>Dehalogenimonas</taxon>
    </lineage>
</organism>
<evidence type="ECO:0000256" key="3">
    <source>
        <dbReference type="ARBA" id="ARBA00022553"/>
    </source>
</evidence>
<keyword evidence="5" id="KW-0547">Nucleotide-binding</keyword>
<protein>
    <recommendedName>
        <fullName evidence="2">histidine kinase</fullName>
        <ecNumber evidence="2">2.7.13.3</ecNumber>
    </recommendedName>
</protein>
<dbReference type="InterPro" id="IPR013656">
    <property type="entry name" value="PAS_4"/>
</dbReference>
<dbReference type="Gene3D" id="3.30.565.10">
    <property type="entry name" value="Histidine kinase-like ATPase, C-terminal domain"/>
    <property type="match status" value="1"/>
</dbReference>
<dbReference type="InterPro" id="IPR005467">
    <property type="entry name" value="His_kinase_dom"/>
</dbReference>
<evidence type="ECO:0000256" key="1">
    <source>
        <dbReference type="ARBA" id="ARBA00000085"/>
    </source>
</evidence>
<dbReference type="SUPFAM" id="SSF55785">
    <property type="entry name" value="PYP-like sensor domain (PAS domain)"/>
    <property type="match status" value="1"/>
</dbReference>
<dbReference type="GO" id="GO:0005524">
    <property type="term" value="F:ATP binding"/>
    <property type="evidence" value="ECO:0007669"/>
    <property type="project" value="UniProtKB-KW"/>
</dbReference>
<dbReference type="Pfam" id="PF02518">
    <property type="entry name" value="HATPase_c"/>
    <property type="match status" value="1"/>
</dbReference>
<feature type="domain" description="Histidine kinase" evidence="9">
    <location>
        <begin position="150"/>
        <end position="362"/>
    </location>
</feature>
<evidence type="ECO:0000313" key="11">
    <source>
        <dbReference type="EMBL" id="WWX25026.1"/>
    </source>
</evidence>
<dbReference type="InterPro" id="IPR003661">
    <property type="entry name" value="HisK_dim/P_dom"/>
</dbReference>
<evidence type="ECO:0000256" key="7">
    <source>
        <dbReference type="ARBA" id="ARBA00022840"/>
    </source>
</evidence>
<dbReference type="Pfam" id="PF00512">
    <property type="entry name" value="HisKA"/>
    <property type="match status" value="1"/>
</dbReference>
<dbReference type="Proteomes" id="UP001375370">
    <property type="component" value="Chromosome"/>
</dbReference>
<dbReference type="PRINTS" id="PR00344">
    <property type="entry name" value="BCTRLSENSOR"/>
</dbReference>
<proteinExistence type="predicted"/>
<gene>
    <name evidence="11" type="ORF">V8247_07125</name>
</gene>
<keyword evidence="7 11" id="KW-0067">ATP-binding</keyword>
<dbReference type="SUPFAM" id="SSF55874">
    <property type="entry name" value="ATPase domain of HSP90 chaperone/DNA topoisomerase II/histidine kinase"/>
    <property type="match status" value="1"/>
</dbReference>
<keyword evidence="3" id="KW-0597">Phosphoprotein</keyword>
<dbReference type="PANTHER" id="PTHR43065">
    <property type="entry name" value="SENSOR HISTIDINE KINASE"/>
    <property type="match status" value="1"/>
</dbReference>
<evidence type="ECO:0000256" key="4">
    <source>
        <dbReference type="ARBA" id="ARBA00022679"/>
    </source>
</evidence>
<dbReference type="CDD" id="cd00082">
    <property type="entry name" value="HisKA"/>
    <property type="match status" value="1"/>
</dbReference>
<dbReference type="SMART" id="SM00091">
    <property type="entry name" value="PAS"/>
    <property type="match status" value="1"/>
</dbReference>
<dbReference type="EC" id="2.7.13.3" evidence="2"/>
<dbReference type="SUPFAM" id="SSF47384">
    <property type="entry name" value="Homodimeric domain of signal transducing histidine kinase"/>
    <property type="match status" value="1"/>
</dbReference>
<evidence type="ECO:0000313" key="12">
    <source>
        <dbReference type="Proteomes" id="UP001375370"/>
    </source>
</evidence>
<evidence type="ECO:0000256" key="5">
    <source>
        <dbReference type="ARBA" id="ARBA00022741"/>
    </source>
</evidence>
<evidence type="ECO:0000256" key="6">
    <source>
        <dbReference type="ARBA" id="ARBA00022777"/>
    </source>
</evidence>
<keyword evidence="12" id="KW-1185">Reference proteome</keyword>
<reference evidence="11 12" key="1">
    <citation type="submission" date="2024-03" db="EMBL/GenBank/DDBJ databases">
        <title>A Dehalogenimonas Isolated from Estuarine Sediments Dihaloeliminates Chlorinated Alkanes.</title>
        <authorList>
            <person name="Yang Y."/>
            <person name="Wang H."/>
        </authorList>
    </citation>
    <scope>NUCLEOTIDE SEQUENCE [LARGE SCALE GENOMIC DNA]</scope>
    <source>
        <strain evidence="11 12">W</strain>
    </source>
</reference>
<name>A0ABZ2J2J5_9CHLR</name>
<evidence type="ECO:0000259" key="10">
    <source>
        <dbReference type="PROSITE" id="PS50113"/>
    </source>
</evidence>
<keyword evidence="4" id="KW-0808">Transferase</keyword>
<dbReference type="InterPro" id="IPR000014">
    <property type="entry name" value="PAS"/>
</dbReference>
<evidence type="ECO:0000256" key="8">
    <source>
        <dbReference type="ARBA" id="ARBA00023012"/>
    </source>
</evidence>
<keyword evidence="8" id="KW-0902">Two-component regulatory system</keyword>
<dbReference type="RefSeq" id="WP_338737159.1">
    <property type="nucleotide sequence ID" value="NZ_CP146612.1"/>
</dbReference>
<dbReference type="CDD" id="cd00130">
    <property type="entry name" value="PAS"/>
    <property type="match status" value="1"/>
</dbReference>
<dbReference type="Gene3D" id="1.10.287.130">
    <property type="match status" value="1"/>
</dbReference>
<dbReference type="NCBIfam" id="TIGR00229">
    <property type="entry name" value="sensory_box"/>
    <property type="match status" value="1"/>
</dbReference>
<dbReference type="InterPro" id="IPR000700">
    <property type="entry name" value="PAS-assoc_C"/>
</dbReference>